<feature type="transmembrane region" description="Helical" evidence="8">
    <location>
        <begin position="181"/>
        <end position="199"/>
    </location>
</feature>
<keyword evidence="4 10" id="KW-0808">Transferase</keyword>
<dbReference type="GO" id="GO:0009103">
    <property type="term" value="P:lipopolysaccharide biosynthetic process"/>
    <property type="evidence" value="ECO:0007669"/>
    <property type="project" value="UniProtKB-ARBA"/>
</dbReference>
<dbReference type="InterPro" id="IPR038731">
    <property type="entry name" value="RgtA/B/C-like"/>
</dbReference>
<organism evidence="10 11">
    <name type="scientific">Nocardia fluminea</name>
    <dbReference type="NCBI Taxonomy" id="134984"/>
    <lineage>
        <taxon>Bacteria</taxon>
        <taxon>Bacillati</taxon>
        <taxon>Actinomycetota</taxon>
        <taxon>Actinomycetes</taxon>
        <taxon>Mycobacteriales</taxon>
        <taxon>Nocardiaceae</taxon>
        <taxon>Nocardia</taxon>
    </lineage>
</organism>
<dbReference type="GO" id="GO:0016763">
    <property type="term" value="F:pentosyltransferase activity"/>
    <property type="evidence" value="ECO:0007669"/>
    <property type="project" value="TreeGrafter"/>
</dbReference>
<dbReference type="EMBL" id="PJMW01000002">
    <property type="protein sequence ID" value="PKV79678.1"/>
    <property type="molecule type" value="Genomic_DNA"/>
</dbReference>
<evidence type="ECO:0000256" key="2">
    <source>
        <dbReference type="ARBA" id="ARBA00022475"/>
    </source>
</evidence>
<evidence type="ECO:0000256" key="1">
    <source>
        <dbReference type="ARBA" id="ARBA00004651"/>
    </source>
</evidence>
<feature type="transmembrane region" description="Helical" evidence="8">
    <location>
        <begin position="130"/>
        <end position="155"/>
    </location>
</feature>
<keyword evidence="5 8" id="KW-0812">Transmembrane</keyword>
<evidence type="ECO:0000313" key="11">
    <source>
        <dbReference type="Proteomes" id="UP000233766"/>
    </source>
</evidence>
<accession>A0A2N3VDH9</accession>
<evidence type="ECO:0000256" key="6">
    <source>
        <dbReference type="ARBA" id="ARBA00022989"/>
    </source>
</evidence>
<feature type="domain" description="Glycosyltransferase RgtA/B/C/D-like" evidence="9">
    <location>
        <begin position="67"/>
        <end position="225"/>
    </location>
</feature>
<dbReference type="AlphaFoldDB" id="A0A2N3VDH9"/>
<evidence type="ECO:0000256" key="3">
    <source>
        <dbReference type="ARBA" id="ARBA00022676"/>
    </source>
</evidence>
<sequence>MTAVVAARTEPEEAPNTHPSFAFRGVALIASIAAIALTATAGRYDYFGDELYFLSAGRRLDYTYADQGVVVPMFAWIADQLAPGSVTALRFPAVLMCVGAVVVAALIAYELRGNHRVQMLAAAAYALSGLAANQVVLSTFSFDATFTAVITWLFIRWVRTRQDWLIVVAGLVAALDMQVKWMIPIVWACLGLAVILCGPREVLRRPALWVATGILASSLIPILYWQSQHNWPQLAMGAVIGAEQDATGYGPVGFLPQFPILAGILGTVLLAVGLWAAFKQESLRPYRFIAVALVIMTAFVMITHGRPYYPGGLFPAMFAFGAVGLWQYDRKRWMNMALVPIVGISVLTTIVTLTVIPLAPSWRTQAEDAIDLGLRTAFFGNTNWSLMVAAVDDAYRTLTPAEKTDAVIVAQGYPQAGAVEEFGKQYGLPATYSPSRGFGFFGPPPDSATTVVYIGLDTAEQELRTRFTEVERVVHLDDPMGIPGIDRMTAVWVCKGPKQQWSTMWDSMTTLYFDLGLWRDERTTTRPTH</sequence>
<dbReference type="RefSeq" id="WP_101465768.1">
    <property type="nucleotide sequence ID" value="NZ_PJMW01000002.1"/>
</dbReference>
<comment type="subcellular location">
    <subcellularLocation>
        <location evidence="1">Cell membrane</location>
        <topology evidence="1">Multi-pass membrane protein</topology>
    </subcellularLocation>
</comment>
<keyword evidence="3 10" id="KW-0328">Glycosyltransferase</keyword>
<dbReference type="Pfam" id="PF13231">
    <property type="entry name" value="PMT_2"/>
    <property type="match status" value="1"/>
</dbReference>
<feature type="transmembrane region" description="Helical" evidence="8">
    <location>
        <begin position="21"/>
        <end position="41"/>
    </location>
</feature>
<name>A0A2N3VDH9_9NOCA</name>
<feature type="transmembrane region" description="Helical" evidence="8">
    <location>
        <begin position="285"/>
        <end position="302"/>
    </location>
</feature>
<evidence type="ECO:0000256" key="5">
    <source>
        <dbReference type="ARBA" id="ARBA00022692"/>
    </source>
</evidence>
<feature type="transmembrane region" description="Helical" evidence="8">
    <location>
        <begin position="338"/>
        <end position="359"/>
    </location>
</feature>
<evidence type="ECO:0000256" key="4">
    <source>
        <dbReference type="ARBA" id="ARBA00022679"/>
    </source>
</evidence>
<feature type="transmembrane region" description="Helical" evidence="8">
    <location>
        <begin position="258"/>
        <end position="278"/>
    </location>
</feature>
<keyword evidence="2" id="KW-1003">Cell membrane</keyword>
<keyword evidence="6 8" id="KW-1133">Transmembrane helix</keyword>
<feature type="transmembrane region" description="Helical" evidence="8">
    <location>
        <begin position="90"/>
        <end position="109"/>
    </location>
</feature>
<dbReference type="GO" id="GO:0005886">
    <property type="term" value="C:plasma membrane"/>
    <property type="evidence" value="ECO:0007669"/>
    <property type="project" value="UniProtKB-SubCell"/>
</dbReference>
<evidence type="ECO:0000259" key="9">
    <source>
        <dbReference type="Pfam" id="PF13231"/>
    </source>
</evidence>
<gene>
    <name evidence="10" type="ORF">ATK86_4087</name>
</gene>
<evidence type="ECO:0000256" key="7">
    <source>
        <dbReference type="ARBA" id="ARBA00023136"/>
    </source>
</evidence>
<evidence type="ECO:0000313" key="10">
    <source>
        <dbReference type="EMBL" id="PKV79678.1"/>
    </source>
</evidence>
<dbReference type="Proteomes" id="UP000233766">
    <property type="component" value="Unassembled WGS sequence"/>
</dbReference>
<keyword evidence="11" id="KW-1185">Reference proteome</keyword>
<comment type="caution">
    <text evidence="10">The sequence shown here is derived from an EMBL/GenBank/DDBJ whole genome shotgun (WGS) entry which is preliminary data.</text>
</comment>
<dbReference type="PANTHER" id="PTHR33908:SF11">
    <property type="entry name" value="MEMBRANE PROTEIN"/>
    <property type="match status" value="1"/>
</dbReference>
<keyword evidence="7 8" id="KW-0472">Membrane</keyword>
<dbReference type="InterPro" id="IPR050297">
    <property type="entry name" value="LipidA_mod_glycosyltrf_83"/>
</dbReference>
<feature type="transmembrane region" description="Helical" evidence="8">
    <location>
        <begin position="308"/>
        <end position="326"/>
    </location>
</feature>
<proteinExistence type="predicted"/>
<reference evidence="10 11" key="1">
    <citation type="submission" date="2017-12" db="EMBL/GenBank/DDBJ databases">
        <title>Sequencing the genomes of 1000 Actinobacteria strains.</title>
        <authorList>
            <person name="Klenk H.-P."/>
        </authorList>
    </citation>
    <scope>NUCLEOTIDE SEQUENCE [LARGE SCALE GENOMIC DNA]</scope>
    <source>
        <strain evidence="10 11">DSM 44489</strain>
    </source>
</reference>
<evidence type="ECO:0000256" key="8">
    <source>
        <dbReference type="SAM" id="Phobius"/>
    </source>
</evidence>
<dbReference type="PANTHER" id="PTHR33908">
    <property type="entry name" value="MANNOSYLTRANSFERASE YKCB-RELATED"/>
    <property type="match status" value="1"/>
</dbReference>
<protein>
    <submittedName>
        <fullName evidence="10">Dolichyl-phosphate-mannose-protein mannosyltransferase</fullName>
    </submittedName>
</protein>
<dbReference type="OrthoDB" id="5166595at2"/>
<feature type="transmembrane region" description="Helical" evidence="8">
    <location>
        <begin position="206"/>
        <end position="225"/>
    </location>
</feature>